<comment type="caution">
    <text evidence="1">The sequence shown here is derived from an EMBL/GenBank/DDBJ whole genome shotgun (WGS) entry which is preliminary data.</text>
</comment>
<keyword evidence="2" id="KW-1185">Reference proteome</keyword>
<protein>
    <submittedName>
        <fullName evidence="1">Uncharacterized protein</fullName>
    </submittedName>
</protein>
<dbReference type="Proteomes" id="UP000827976">
    <property type="component" value="Chromosome 5"/>
</dbReference>
<dbReference type="EMBL" id="CM037015">
    <property type="protein sequence ID" value="KAH7683601.1"/>
    <property type="molecule type" value="Genomic_DNA"/>
</dbReference>
<name>A0ACB7W7M8_DIOAL</name>
<gene>
    <name evidence="1" type="ORF">IHE45_05G193900</name>
</gene>
<proteinExistence type="predicted"/>
<sequence length="80" mass="9031">MLLMASRNSVRKLLYVVVIVWLIAAHAVKKVESVRSFNIGHEVVGLDGTRRSASPPSSFGFERTNKRRVRRGSDPIHNRC</sequence>
<accession>A0ACB7W7M8</accession>
<reference evidence="2" key="1">
    <citation type="journal article" date="2022" name="Nat. Commun.">
        <title>Chromosome evolution and the genetic basis of agronomically important traits in greater yam.</title>
        <authorList>
            <person name="Bredeson J.V."/>
            <person name="Lyons J.B."/>
            <person name="Oniyinde I.O."/>
            <person name="Okereke N.R."/>
            <person name="Kolade O."/>
            <person name="Nnabue I."/>
            <person name="Nwadili C.O."/>
            <person name="Hribova E."/>
            <person name="Parker M."/>
            <person name="Nwogha J."/>
            <person name="Shu S."/>
            <person name="Carlson J."/>
            <person name="Kariba R."/>
            <person name="Muthemba S."/>
            <person name="Knop K."/>
            <person name="Barton G.J."/>
            <person name="Sherwood A.V."/>
            <person name="Lopez-Montes A."/>
            <person name="Asiedu R."/>
            <person name="Jamnadass R."/>
            <person name="Muchugi A."/>
            <person name="Goodstein D."/>
            <person name="Egesi C.N."/>
            <person name="Featherston J."/>
            <person name="Asfaw A."/>
            <person name="Simpson G.G."/>
            <person name="Dolezel J."/>
            <person name="Hendre P.S."/>
            <person name="Van Deynze A."/>
            <person name="Kumar P.L."/>
            <person name="Obidiegwu J.E."/>
            <person name="Bhattacharjee R."/>
            <person name="Rokhsar D.S."/>
        </authorList>
    </citation>
    <scope>NUCLEOTIDE SEQUENCE [LARGE SCALE GENOMIC DNA]</scope>
    <source>
        <strain evidence="2">cv. TDa95/00328</strain>
    </source>
</reference>
<evidence type="ECO:0000313" key="2">
    <source>
        <dbReference type="Proteomes" id="UP000827976"/>
    </source>
</evidence>
<organism evidence="1 2">
    <name type="scientific">Dioscorea alata</name>
    <name type="common">Purple yam</name>
    <dbReference type="NCBI Taxonomy" id="55571"/>
    <lineage>
        <taxon>Eukaryota</taxon>
        <taxon>Viridiplantae</taxon>
        <taxon>Streptophyta</taxon>
        <taxon>Embryophyta</taxon>
        <taxon>Tracheophyta</taxon>
        <taxon>Spermatophyta</taxon>
        <taxon>Magnoliopsida</taxon>
        <taxon>Liliopsida</taxon>
        <taxon>Dioscoreales</taxon>
        <taxon>Dioscoreaceae</taxon>
        <taxon>Dioscorea</taxon>
    </lineage>
</organism>
<evidence type="ECO:0000313" key="1">
    <source>
        <dbReference type="EMBL" id="KAH7683601.1"/>
    </source>
</evidence>